<feature type="transmembrane region" description="Helical" evidence="7">
    <location>
        <begin position="47"/>
        <end position="67"/>
    </location>
</feature>
<evidence type="ECO:0000256" key="4">
    <source>
        <dbReference type="ARBA" id="ARBA00022989"/>
    </source>
</evidence>
<comment type="subcellular location">
    <subcellularLocation>
        <location evidence="1">Cell membrane</location>
        <topology evidence="1">Multi-pass membrane protein</topology>
    </subcellularLocation>
</comment>
<dbReference type="InterPro" id="IPR023408">
    <property type="entry name" value="MscS_beta-dom_sf"/>
</dbReference>
<dbReference type="Pfam" id="PF00924">
    <property type="entry name" value="MS_channel_2nd"/>
    <property type="match status" value="1"/>
</dbReference>
<dbReference type="SUPFAM" id="SSF50182">
    <property type="entry name" value="Sm-like ribonucleoproteins"/>
    <property type="match status" value="1"/>
</dbReference>
<dbReference type="InterPro" id="IPR045275">
    <property type="entry name" value="MscS_archaea/bacteria_type"/>
</dbReference>
<dbReference type="PANTHER" id="PTHR30221">
    <property type="entry name" value="SMALL-CONDUCTANCE MECHANOSENSITIVE CHANNEL"/>
    <property type="match status" value="1"/>
</dbReference>
<comment type="caution">
    <text evidence="9">The sequence shown here is derived from an EMBL/GenBank/DDBJ whole genome shotgun (WGS) entry which is preliminary data.</text>
</comment>
<dbReference type="GO" id="GO:0008381">
    <property type="term" value="F:mechanosensitive monoatomic ion channel activity"/>
    <property type="evidence" value="ECO:0007669"/>
    <property type="project" value="InterPro"/>
</dbReference>
<evidence type="ECO:0000313" key="9">
    <source>
        <dbReference type="EMBL" id="MBD5778930.1"/>
    </source>
</evidence>
<dbReference type="EMBL" id="JACYFG010000006">
    <property type="protein sequence ID" value="MBD5778930.1"/>
    <property type="molecule type" value="Genomic_DNA"/>
</dbReference>
<protein>
    <submittedName>
        <fullName evidence="9">Mechanosensitive ion channel</fullName>
    </submittedName>
</protein>
<dbReference type="GO" id="GO:0005886">
    <property type="term" value="C:plasma membrane"/>
    <property type="evidence" value="ECO:0007669"/>
    <property type="project" value="UniProtKB-SubCell"/>
</dbReference>
<feature type="transmembrane region" description="Helical" evidence="7">
    <location>
        <begin position="14"/>
        <end position="35"/>
    </location>
</feature>
<reference evidence="9" key="1">
    <citation type="submission" date="2020-09" db="EMBL/GenBank/DDBJ databases">
        <title>Pelagicoccus enzymogenes sp. nov. with an EPS production, isolated from marine sediment.</title>
        <authorList>
            <person name="Feng X."/>
        </authorList>
    </citation>
    <scope>NUCLEOTIDE SEQUENCE</scope>
    <source>
        <strain evidence="9">NFK12</strain>
    </source>
</reference>
<name>A0A927F6K2_9BACT</name>
<dbReference type="SUPFAM" id="SSF82689">
    <property type="entry name" value="Mechanosensitive channel protein MscS (YggB), C-terminal domain"/>
    <property type="match status" value="1"/>
</dbReference>
<evidence type="ECO:0000259" key="8">
    <source>
        <dbReference type="Pfam" id="PF00924"/>
    </source>
</evidence>
<dbReference type="PANTHER" id="PTHR30221:SF18">
    <property type="entry name" value="SLL0590 PROTEIN"/>
    <property type="match status" value="1"/>
</dbReference>
<evidence type="ECO:0000256" key="6">
    <source>
        <dbReference type="SAM" id="Coils"/>
    </source>
</evidence>
<accession>A0A927F6K2</accession>
<evidence type="ECO:0000256" key="7">
    <source>
        <dbReference type="SAM" id="Phobius"/>
    </source>
</evidence>
<dbReference type="AlphaFoldDB" id="A0A927F6K2"/>
<keyword evidence="10" id="KW-1185">Reference proteome</keyword>
<feature type="domain" description="Mechanosensitive ion channel MscS" evidence="8">
    <location>
        <begin position="98"/>
        <end position="160"/>
    </location>
</feature>
<evidence type="ECO:0000256" key="1">
    <source>
        <dbReference type="ARBA" id="ARBA00004651"/>
    </source>
</evidence>
<feature type="coiled-coil region" evidence="6">
    <location>
        <begin position="304"/>
        <end position="346"/>
    </location>
</feature>
<keyword evidence="4 7" id="KW-1133">Transmembrane helix</keyword>
<evidence type="ECO:0000256" key="5">
    <source>
        <dbReference type="ARBA" id="ARBA00023136"/>
    </source>
</evidence>
<sequence>MPDAADLVESFPSYFPLLVTLSVVAAVLLVARWYFARREAKFGTHNNFSRPIVMLALLAFSLVAVIIALPLENATKDQLLGLFGLVLTGIIGLSSTTFVANAMGGFMIRSIASFHSGDFVRVGDTFGRVSARGLFHTEIQTEDRDLTTLPNLYLVTNPVTVVRNSGTIISASVSLGYDVHQGTVEPLLLEAARKSDLKDPFVRVMELGDFSVVYRVAGLLTEVKQLVSRRSQLHVNVLNTLHNAGIEILSPSAMMQRPLKDGQQIMPRSSPLPVEVTVKDDVPEERIFDKAEEAETVERLGFQRDEYVKEKGELEKKLGSLVDEERATAEKRIQFLETEILRLDAHREALAGKAEEKAE</sequence>
<evidence type="ECO:0000256" key="3">
    <source>
        <dbReference type="ARBA" id="ARBA00022692"/>
    </source>
</evidence>
<dbReference type="RefSeq" id="WP_191616055.1">
    <property type="nucleotide sequence ID" value="NZ_JACYFG010000006.1"/>
</dbReference>
<keyword evidence="3 7" id="KW-0812">Transmembrane</keyword>
<evidence type="ECO:0000256" key="2">
    <source>
        <dbReference type="ARBA" id="ARBA00022475"/>
    </source>
</evidence>
<evidence type="ECO:0000313" key="10">
    <source>
        <dbReference type="Proteomes" id="UP000622317"/>
    </source>
</evidence>
<dbReference type="InterPro" id="IPR011066">
    <property type="entry name" value="MscS_channel_C_sf"/>
</dbReference>
<keyword evidence="5 7" id="KW-0472">Membrane</keyword>
<feature type="transmembrane region" description="Helical" evidence="7">
    <location>
        <begin position="79"/>
        <end position="100"/>
    </location>
</feature>
<dbReference type="InterPro" id="IPR010920">
    <property type="entry name" value="LSM_dom_sf"/>
</dbReference>
<dbReference type="Gene3D" id="2.30.30.60">
    <property type="match status" value="1"/>
</dbReference>
<gene>
    <name evidence="9" type="ORF">IEN85_05455</name>
</gene>
<keyword evidence="2" id="KW-1003">Cell membrane</keyword>
<organism evidence="9 10">
    <name type="scientific">Pelagicoccus enzymogenes</name>
    <dbReference type="NCBI Taxonomy" id="2773457"/>
    <lineage>
        <taxon>Bacteria</taxon>
        <taxon>Pseudomonadati</taxon>
        <taxon>Verrucomicrobiota</taxon>
        <taxon>Opitutia</taxon>
        <taxon>Puniceicoccales</taxon>
        <taxon>Pelagicoccaceae</taxon>
        <taxon>Pelagicoccus</taxon>
    </lineage>
</organism>
<keyword evidence="6" id="KW-0175">Coiled coil</keyword>
<proteinExistence type="predicted"/>
<dbReference type="Proteomes" id="UP000622317">
    <property type="component" value="Unassembled WGS sequence"/>
</dbReference>
<dbReference type="InterPro" id="IPR006685">
    <property type="entry name" value="MscS_channel_2nd"/>
</dbReference>